<evidence type="ECO:0000313" key="3">
    <source>
        <dbReference type="EMBL" id="GAT55574.1"/>
    </source>
</evidence>
<feature type="domain" description="Cyclin N-terminal" evidence="2">
    <location>
        <begin position="134"/>
        <end position="220"/>
    </location>
</feature>
<evidence type="ECO:0000313" key="4">
    <source>
        <dbReference type="Proteomes" id="UP000815677"/>
    </source>
</evidence>
<evidence type="ECO:0000259" key="2">
    <source>
        <dbReference type="Pfam" id="PF00134"/>
    </source>
</evidence>
<sequence length="957" mass="104851">MSESSEDLDSDPTSRNRGCIRRRGRSLSDNLSFKAERKSVESHPTLDTTMTIYSSHSTLPRARLQAHPASLVDPASHSPALLELVGIELTGPVIYYLCDSVLQVVNVATDGYFDKRTHFPLFCNFADLIISDVGISTSTTLVALVYLARVCRLDHLVIDEDEEDGALERLLLGALVVANKYTREDAMKNMYWALASRIFATCDVSRFERDFLELLEWDLSVSEDDLMRHHRDAMAMASLALAVSRRPTRCRRPSVASEATIRAVPSLVPSSPVSTADQLARSPSPSPISLQTPHLRHVELAVVEERRCPQRGPGKLRRGKGFFRQLVDGLRIPRYRRVQQSLGFVVRDRGEVGVESRGCTHLALDARHRLRVPASQRRALSSPSRPPLCVDSALNAGLPVVGSSKTPHNLGGVVALPQRIAQGLALRQRVRNTLSPRHRSCLVPGRRCRKRGRLDSFRIRASLRIIVTDGQDFVHANGVGNNAVLPLLRSEDGGLRKYQSVLHGGLQTSSQSLQRPVTPEYCGVMLRLFVKPSVARSTVRPNGPFACPSPTGTARPQHDLSLVLHPLHSADTHYTMWVAGPWFSHTASHLLRIRIADEAAEPHRESPTRRPRSHIVVVCVVDLSKIVLSPNAAKPSGVECVVRIGWLLEGLRNPMDAPLPSCGNSMLAPFPRRAGQCRPLRLLFPRDDLGCLEPICLRKRAFGGSGSIAGVPTVQRWTLLYCAAASQGRIACDIRCYASYPQPRLIVLVRSRPLEWSLAVARNSTWRVVDLLLPPVAAGSIGRKSPHTAHRSLDQDWPSGFPSTTQLLMTGNRLSDRLFSALPPISSSGPPVDVWARSRAYRQQPLRRHTPIGVHGGCSVPGTTREPQPLPDLDGPSPHPVSTPFLFDPSTVSSRNMSLLLRHAVLLQRTTSSPPILSSPNTDSNGVTSTNAIQPGTGADLGPSLAPGPVWLIAALP</sequence>
<gene>
    <name evidence="3" type="ORF">MCHLO_12321</name>
</gene>
<evidence type="ECO:0000256" key="1">
    <source>
        <dbReference type="SAM" id="MobiDB-lite"/>
    </source>
</evidence>
<dbReference type="Gene3D" id="1.10.472.10">
    <property type="entry name" value="Cyclin-like"/>
    <property type="match status" value="1"/>
</dbReference>
<protein>
    <recommendedName>
        <fullName evidence="2">Cyclin N-terminal domain-containing protein</fullName>
    </recommendedName>
</protein>
<dbReference type="InterPro" id="IPR006671">
    <property type="entry name" value="Cyclin_N"/>
</dbReference>
<keyword evidence="4" id="KW-1185">Reference proteome</keyword>
<dbReference type="PANTHER" id="PTHR15615:SF108">
    <property type="entry name" value="PROTEIN CNPPD1"/>
    <property type="match status" value="1"/>
</dbReference>
<dbReference type="PANTHER" id="PTHR15615">
    <property type="match status" value="1"/>
</dbReference>
<dbReference type="InterPro" id="IPR013922">
    <property type="entry name" value="Cyclin_PHO80-like"/>
</dbReference>
<name>A0ABQ0LWW9_MYCCL</name>
<dbReference type="EMBL" id="DF849041">
    <property type="protein sequence ID" value="GAT55574.1"/>
    <property type="molecule type" value="Genomic_DNA"/>
</dbReference>
<feature type="region of interest" description="Disordered" evidence="1">
    <location>
        <begin position="849"/>
        <end position="882"/>
    </location>
</feature>
<feature type="compositionally biased region" description="Polar residues" evidence="1">
    <location>
        <begin position="912"/>
        <end position="934"/>
    </location>
</feature>
<feature type="region of interest" description="Disordered" evidence="1">
    <location>
        <begin position="912"/>
        <end position="941"/>
    </location>
</feature>
<reference evidence="3" key="1">
    <citation type="submission" date="2014-09" db="EMBL/GenBank/DDBJ databases">
        <title>Genome sequence of the luminous mushroom Mycena chlorophos for searching fungal bioluminescence genes.</title>
        <authorList>
            <person name="Tanaka Y."/>
            <person name="Kasuga D."/>
            <person name="Oba Y."/>
            <person name="Hase S."/>
            <person name="Sato K."/>
            <person name="Oba Y."/>
            <person name="Sakakibara Y."/>
        </authorList>
    </citation>
    <scope>NUCLEOTIDE SEQUENCE</scope>
</reference>
<dbReference type="Proteomes" id="UP000815677">
    <property type="component" value="Unassembled WGS sequence"/>
</dbReference>
<dbReference type="CDD" id="cd20557">
    <property type="entry name" value="CYCLIN_ScPCL1-like"/>
    <property type="match status" value="1"/>
</dbReference>
<organism evidence="3 4">
    <name type="scientific">Mycena chlorophos</name>
    <name type="common">Agaric fungus</name>
    <name type="synonym">Agaricus chlorophos</name>
    <dbReference type="NCBI Taxonomy" id="658473"/>
    <lineage>
        <taxon>Eukaryota</taxon>
        <taxon>Fungi</taxon>
        <taxon>Dikarya</taxon>
        <taxon>Basidiomycota</taxon>
        <taxon>Agaricomycotina</taxon>
        <taxon>Agaricomycetes</taxon>
        <taxon>Agaricomycetidae</taxon>
        <taxon>Agaricales</taxon>
        <taxon>Marasmiineae</taxon>
        <taxon>Mycenaceae</taxon>
        <taxon>Mycena</taxon>
    </lineage>
</organism>
<feature type="compositionally biased region" description="Acidic residues" evidence="1">
    <location>
        <begin position="1"/>
        <end position="10"/>
    </location>
</feature>
<feature type="region of interest" description="Disordered" evidence="1">
    <location>
        <begin position="1"/>
        <end position="23"/>
    </location>
</feature>
<accession>A0ABQ0LWW9</accession>
<proteinExistence type="predicted"/>
<dbReference type="Pfam" id="PF00134">
    <property type="entry name" value="Cyclin_N"/>
    <property type="match status" value="1"/>
</dbReference>